<dbReference type="Pfam" id="PF00076">
    <property type="entry name" value="RRM_1"/>
    <property type="match status" value="2"/>
</dbReference>
<feature type="domain" description="RRM" evidence="4">
    <location>
        <begin position="100"/>
        <end position="177"/>
    </location>
</feature>
<dbReference type="SMART" id="SM00360">
    <property type="entry name" value="RRM"/>
    <property type="match status" value="2"/>
</dbReference>
<feature type="domain" description="RRM" evidence="4">
    <location>
        <begin position="6"/>
        <end position="72"/>
    </location>
</feature>
<keyword evidence="1" id="KW-0677">Repeat</keyword>
<protein>
    <submittedName>
        <fullName evidence="5">RNA-binding (RRM/RBD/RNP motifs) family protein</fullName>
    </submittedName>
</protein>
<dbReference type="HOGENOM" id="CLU_012062_1_5_1"/>
<dbReference type="PROSITE" id="PS50102">
    <property type="entry name" value="RRM"/>
    <property type="match status" value="2"/>
</dbReference>
<evidence type="ECO:0000259" key="4">
    <source>
        <dbReference type="PROSITE" id="PS50102"/>
    </source>
</evidence>
<dbReference type="Gramene" id="EOX91759">
    <property type="protein sequence ID" value="EOX91759"/>
    <property type="gene ID" value="TCM_000842"/>
</dbReference>
<reference evidence="5 6" key="1">
    <citation type="journal article" date="2013" name="Genome Biol.">
        <title>The genome sequence of the most widely cultivated cacao type and its use to identify candidate genes regulating pod color.</title>
        <authorList>
            <person name="Motamayor J.C."/>
            <person name="Mockaitis K."/>
            <person name="Schmutz J."/>
            <person name="Haiminen N."/>
            <person name="Iii D.L."/>
            <person name="Cornejo O."/>
            <person name="Findley S.D."/>
            <person name="Zheng P."/>
            <person name="Utro F."/>
            <person name="Royaert S."/>
            <person name="Saski C."/>
            <person name="Jenkins J."/>
            <person name="Podicheti R."/>
            <person name="Zhao M."/>
            <person name="Scheffler B.E."/>
            <person name="Stack J.C."/>
            <person name="Feltus F.A."/>
            <person name="Mustiga G.M."/>
            <person name="Amores F."/>
            <person name="Phillips W."/>
            <person name="Marelli J.P."/>
            <person name="May G.D."/>
            <person name="Shapiro H."/>
            <person name="Ma J."/>
            <person name="Bustamante C.D."/>
            <person name="Schnell R.J."/>
            <person name="Main D."/>
            <person name="Gilbert D."/>
            <person name="Parida L."/>
            <person name="Kuhn D.N."/>
        </authorList>
    </citation>
    <scope>NUCLEOTIDE SEQUENCE [LARGE SCALE GENOMIC DNA]</scope>
    <source>
        <strain evidence="6">cv. Matina 1-6</strain>
    </source>
</reference>
<dbReference type="SUPFAM" id="SSF54928">
    <property type="entry name" value="RNA-binding domain, RBD"/>
    <property type="match status" value="2"/>
</dbReference>
<sequence>MEFENPRLFIGGISEEVKEETLRQHFSKYGEVTQSLKISKKGIGFVTFADPSMAKTALQEEEHIILGRKASLIRTLFFLLFFFVDVKPAKPRVQTKDTRNKIFVGGLPPTITLPEFRNYFESYGTITDAVVIYDKKSHRFRGFGFVTFDSEEAAENVLLKSFHELNNKMVEVKKAEPRDKKTSNSDPHENGLVPLGLPYGIYNVNTQPNYFPAESYLCMWNWSPHGGQPPFGSFHVVYFNFNSWTQVGQTDFVYEQSDCLDVLL</sequence>
<dbReference type="Gene3D" id="3.30.70.330">
    <property type="match status" value="2"/>
</dbReference>
<name>A0A061DH47_THECC</name>
<evidence type="ECO:0000256" key="3">
    <source>
        <dbReference type="PROSITE-ProRule" id="PRU00176"/>
    </source>
</evidence>
<evidence type="ECO:0000256" key="2">
    <source>
        <dbReference type="ARBA" id="ARBA00022884"/>
    </source>
</evidence>
<accession>A0A061DH47</accession>
<dbReference type="InterPro" id="IPR035979">
    <property type="entry name" value="RBD_domain_sf"/>
</dbReference>
<dbReference type="STRING" id="3641.A0A061DH47"/>
<keyword evidence="2 3" id="KW-0694">RNA-binding</keyword>
<evidence type="ECO:0000313" key="5">
    <source>
        <dbReference type="EMBL" id="EOX91759.1"/>
    </source>
</evidence>
<keyword evidence="6" id="KW-1185">Reference proteome</keyword>
<dbReference type="PANTHER" id="PTHR48032:SF8">
    <property type="entry name" value="RNA-BINDING PROTEIN 1-LIKE"/>
    <property type="match status" value="1"/>
</dbReference>
<proteinExistence type="predicted"/>
<evidence type="ECO:0000256" key="1">
    <source>
        <dbReference type="ARBA" id="ARBA00022737"/>
    </source>
</evidence>
<dbReference type="InParanoid" id="A0A061DH47"/>
<dbReference type="InterPro" id="IPR012677">
    <property type="entry name" value="Nucleotide-bd_a/b_plait_sf"/>
</dbReference>
<dbReference type="InterPro" id="IPR000504">
    <property type="entry name" value="RRM_dom"/>
</dbReference>
<dbReference type="EMBL" id="CM001879">
    <property type="protein sequence ID" value="EOX91759.1"/>
    <property type="molecule type" value="Genomic_DNA"/>
</dbReference>
<gene>
    <name evidence="5" type="ORF">TCM_000842</name>
</gene>
<organism evidence="5 6">
    <name type="scientific">Theobroma cacao</name>
    <name type="common">Cacao</name>
    <name type="synonym">Cocoa</name>
    <dbReference type="NCBI Taxonomy" id="3641"/>
    <lineage>
        <taxon>Eukaryota</taxon>
        <taxon>Viridiplantae</taxon>
        <taxon>Streptophyta</taxon>
        <taxon>Embryophyta</taxon>
        <taxon>Tracheophyta</taxon>
        <taxon>Spermatophyta</taxon>
        <taxon>Magnoliopsida</taxon>
        <taxon>eudicotyledons</taxon>
        <taxon>Gunneridae</taxon>
        <taxon>Pentapetalae</taxon>
        <taxon>rosids</taxon>
        <taxon>malvids</taxon>
        <taxon>Malvales</taxon>
        <taxon>Malvaceae</taxon>
        <taxon>Byttnerioideae</taxon>
        <taxon>Theobroma</taxon>
    </lineage>
</organism>
<dbReference type="PANTHER" id="PTHR48032">
    <property type="entry name" value="RNA-BINDING PROTEIN MUSASHI HOMOLOG RBP6"/>
    <property type="match status" value="1"/>
</dbReference>
<dbReference type="eggNOG" id="KOG4205">
    <property type="taxonomic scope" value="Eukaryota"/>
</dbReference>
<dbReference type="GO" id="GO:0003729">
    <property type="term" value="F:mRNA binding"/>
    <property type="evidence" value="ECO:0000318"/>
    <property type="project" value="GO_Central"/>
</dbReference>
<dbReference type="AlphaFoldDB" id="A0A061DH47"/>
<evidence type="ECO:0000313" key="6">
    <source>
        <dbReference type="Proteomes" id="UP000026915"/>
    </source>
</evidence>
<dbReference type="Proteomes" id="UP000026915">
    <property type="component" value="Chromosome 1"/>
</dbReference>
<dbReference type="GO" id="GO:0006417">
    <property type="term" value="P:regulation of translation"/>
    <property type="evidence" value="ECO:0000318"/>
    <property type="project" value="GO_Central"/>
</dbReference>